<dbReference type="EMBL" id="CAJNOH010010341">
    <property type="protein sequence ID" value="CAF1511696.1"/>
    <property type="molecule type" value="Genomic_DNA"/>
</dbReference>
<dbReference type="PROSITE" id="PS50181">
    <property type="entry name" value="FBOX"/>
    <property type="match status" value="1"/>
</dbReference>
<name>A0A815TUU8_9BILA</name>
<dbReference type="CDD" id="cd09917">
    <property type="entry name" value="F-box_SF"/>
    <property type="match status" value="1"/>
</dbReference>
<dbReference type="Gene3D" id="3.80.10.10">
    <property type="entry name" value="Ribonuclease Inhibitor"/>
    <property type="match status" value="1"/>
</dbReference>
<dbReference type="SUPFAM" id="SSF52047">
    <property type="entry name" value="RNI-like"/>
    <property type="match status" value="1"/>
</dbReference>
<reference evidence="2" key="1">
    <citation type="submission" date="2021-02" db="EMBL/GenBank/DDBJ databases">
        <authorList>
            <person name="Nowell W R."/>
        </authorList>
    </citation>
    <scope>NUCLEOTIDE SEQUENCE</scope>
</reference>
<feature type="domain" description="F-box" evidence="1">
    <location>
        <begin position="5"/>
        <end position="52"/>
    </location>
</feature>
<dbReference type="Proteomes" id="UP000663870">
    <property type="component" value="Unassembled WGS sequence"/>
</dbReference>
<dbReference type="Proteomes" id="UP000663854">
    <property type="component" value="Unassembled WGS sequence"/>
</dbReference>
<dbReference type="InterPro" id="IPR001810">
    <property type="entry name" value="F-box_dom"/>
</dbReference>
<comment type="caution">
    <text evidence="2">The sequence shown here is derived from an EMBL/GenBank/DDBJ whole genome shotgun (WGS) entry which is preliminary data.</text>
</comment>
<sequence>MEYLSIQLNDLPDEILIYIFKKLTNIEILYSLSGVNKRLNKIVHDSIFTNDLSLLMSTSDGLLYSLPDLKLNRFCSDILPKIHQKIQWLHLESRSMERILRATNYPNLNRISLHNIQAKTAIDLFNDETSIIRTLKNQLLSLTIDIRTHRTQYFSVNGNAIIFNRIFHMFTNLQYLNFGRSSIYDERLFFSFILPNVISKNLLELHVCLTTFYDCLYLLDGHFNQLRILYVDVSVISFMNRTVNNTKELPNLKSFWLHCNSKIFVYDELLVPFFHRMSNLENLNLYINVDERKTFFDGNDLKMNIINHMPQLNNFTFNIRSLSSFYNEINLPLNEDIQKTYRDFKDKQIIYWTDYFPKQKKGYCRIYSYPYTLKYYECITNNFPGGIFKYVLKVSLFDERPFEHEFFLRIAQSFPFMEELTVRNEKRQINKQFRKSKNLSIIKYPYLKELNLIESCIDYYEQFLCDTVTYLPFNVRVLMDHELVTKVTRNFTRNRTRNNCAKINYVNLCIELEDDGYSNNFSAEKQQIPQHIKDYFPHTQMIDYC</sequence>
<proteinExistence type="predicted"/>
<evidence type="ECO:0000313" key="5">
    <source>
        <dbReference type="Proteomes" id="UP000663870"/>
    </source>
</evidence>
<accession>A0A815TUU8</accession>
<dbReference type="SUPFAM" id="SSF81383">
    <property type="entry name" value="F-box domain"/>
    <property type="match status" value="1"/>
</dbReference>
<evidence type="ECO:0000313" key="4">
    <source>
        <dbReference type="Proteomes" id="UP000663854"/>
    </source>
</evidence>
<protein>
    <recommendedName>
        <fullName evidence="1">F-box domain-containing protein</fullName>
    </recommendedName>
</protein>
<dbReference type="InterPro" id="IPR032675">
    <property type="entry name" value="LRR_dom_sf"/>
</dbReference>
<dbReference type="EMBL" id="CAJNOL010012158">
    <property type="protein sequence ID" value="CAF1658746.1"/>
    <property type="molecule type" value="Genomic_DNA"/>
</dbReference>
<gene>
    <name evidence="3" type="ORF">JXQ802_LOCUS55715</name>
    <name evidence="2" type="ORF">PYM288_LOCUS39176</name>
</gene>
<evidence type="ECO:0000259" key="1">
    <source>
        <dbReference type="PROSITE" id="PS50181"/>
    </source>
</evidence>
<evidence type="ECO:0000313" key="3">
    <source>
        <dbReference type="EMBL" id="CAF1658746.1"/>
    </source>
</evidence>
<dbReference type="Pfam" id="PF12937">
    <property type="entry name" value="F-box-like"/>
    <property type="match status" value="1"/>
</dbReference>
<dbReference type="AlphaFoldDB" id="A0A815TUU8"/>
<keyword evidence="5" id="KW-1185">Reference proteome</keyword>
<dbReference type="InterPro" id="IPR036047">
    <property type="entry name" value="F-box-like_dom_sf"/>
</dbReference>
<organism evidence="2 4">
    <name type="scientific">Rotaria sordida</name>
    <dbReference type="NCBI Taxonomy" id="392033"/>
    <lineage>
        <taxon>Eukaryota</taxon>
        <taxon>Metazoa</taxon>
        <taxon>Spiralia</taxon>
        <taxon>Gnathifera</taxon>
        <taxon>Rotifera</taxon>
        <taxon>Eurotatoria</taxon>
        <taxon>Bdelloidea</taxon>
        <taxon>Philodinida</taxon>
        <taxon>Philodinidae</taxon>
        <taxon>Rotaria</taxon>
    </lineage>
</organism>
<evidence type="ECO:0000313" key="2">
    <source>
        <dbReference type="EMBL" id="CAF1511696.1"/>
    </source>
</evidence>